<dbReference type="PROSITE" id="PS51318">
    <property type="entry name" value="TAT"/>
    <property type="match status" value="1"/>
</dbReference>
<dbReference type="Proteomes" id="UP000266483">
    <property type="component" value="Unassembled WGS sequence"/>
</dbReference>
<dbReference type="EMBL" id="NQOU01000004">
    <property type="protein sequence ID" value="RII82564.1"/>
    <property type="molecule type" value="Genomic_DNA"/>
</dbReference>
<dbReference type="EMBL" id="NQYH01000001">
    <property type="protein sequence ID" value="RIY42541.1"/>
    <property type="molecule type" value="Genomic_DNA"/>
</dbReference>
<reference evidence="4 5" key="1">
    <citation type="submission" date="2017-08" db="EMBL/GenBank/DDBJ databases">
        <title>Pusillimonas indicus sp. nov., a member of the family Alcaligenaceae isolated from surface seawater.</title>
        <authorList>
            <person name="Li J."/>
        </authorList>
    </citation>
    <scope>NUCLEOTIDE SEQUENCE [LARGE SCALE GENOMIC DNA]</scope>
    <source>
        <strain evidence="2 5">17-4A</strain>
        <strain evidence="3 4">L52-1-41</strain>
    </source>
</reference>
<evidence type="ECO:0000313" key="5">
    <source>
        <dbReference type="Proteomes" id="UP000266483"/>
    </source>
</evidence>
<dbReference type="Proteomes" id="UP000266206">
    <property type="component" value="Unassembled WGS sequence"/>
</dbReference>
<accession>A0A3A1YYH4</accession>
<feature type="signal peptide" evidence="1">
    <location>
        <begin position="1"/>
        <end position="26"/>
    </location>
</feature>
<dbReference type="NCBIfam" id="TIGR01409">
    <property type="entry name" value="TAT_signal_seq"/>
    <property type="match status" value="1"/>
</dbReference>
<dbReference type="AlphaFoldDB" id="A0A3A1YYH4"/>
<keyword evidence="5" id="KW-1185">Reference proteome</keyword>
<dbReference type="InterPro" id="IPR019546">
    <property type="entry name" value="TAT_signal_bac_arc"/>
</dbReference>
<comment type="caution">
    <text evidence="3">The sequence shown here is derived from an EMBL/GenBank/DDBJ whole genome shotgun (WGS) entry which is preliminary data.</text>
</comment>
<evidence type="ECO:0000313" key="3">
    <source>
        <dbReference type="EMBL" id="RIY42541.1"/>
    </source>
</evidence>
<dbReference type="OrthoDB" id="8687476at2"/>
<protein>
    <submittedName>
        <fullName evidence="3">Twin-arginine translocation pathway signal protein</fullName>
    </submittedName>
</protein>
<organism evidence="3 4">
    <name type="scientific">Neopusillimonas maritima</name>
    <dbReference type="NCBI Taxonomy" id="2026239"/>
    <lineage>
        <taxon>Bacteria</taxon>
        <taxon>Pseudomonadati</taxon>
        <taxon>Pseudomonadota</taxon>
        <taxon>Betaproteobacteria</taxon>
        <taxon>Burkholderiales</taxon>
        <taxon>Alcaligenaceae</taxon>
        <taxon>Neopusillimonas</taxon>
    </lineage>
</organism>
<feature type="chain" id="PRO_5017275023" evidence="1">
    <location>
        <begin position="27"/>
        <end position="95"/>
    </location>
</feature>
<keyword evidence="1" id="KW-0732">Signal</keyword>
<gene>
    <name evidence="2" type="ORF">CJO09_11785</name>
    <name evidence="3" type="ORF">CJP73_03685</name>
</gene>
<evidence type="ECO:0000313" key="4">
    <source>
        <dbReference type="Proteomes" id="UP000266206"/>
    </source>
</evidence>
<sequence length="95" mass="9963">MGIKRRDFIKGCAAAGTLMVPGMAMAAQVANANNVQNATMNARIEKSIKASFGGGFSVQAHTQSAGLTYASIEHFGNRYKVASADLLDWKIVSAG</sequence>
<evidence type="ECO:0000313" key="2">
    <source>
        <dbReference type="EMBL" id="RII82564.1"/>
    </source>
</evidence>
<proteinExistence type="predicted"/>
<dbReference type="InterPro" id="IPR006311">
    <property type="entry name" value="TAT_signal"/>
</dbReference>
<evidence type="ECO:0000256" key="1">
    <source>
        <dbReference type="SAM" id="SignalP"/>
    </source>
</evidence>
<dbReference type="RefSeq" id="WP_119442517.1">
    <property type="nucleotide sequence ID" value="NZ_CP170494.1"/>
</dbReference>
<name>A0A3A1YYH4_9BURK</name>